<dbReference type="PROSITE" id="PS50126">
    <property type="entry name" value="S1"/>
    <property type="match status" value="1"/>
</dbReference>
<dbReference type="FunFam" id="2.40.50.140:FF:000058">
    <property type="entry name" value="Transcription termination/antitermination protein NusA"/>
    <property type="match status" value="1"/>
</dbReference>
<dbReference type="NCBIfam" id="TIGR01953">
    <property type="entry name" value="NusA"/>
    <property type="match status" value="1"/>
</dbReference>
<evidence type="ECO:0000256" key="6">
    <source>
        <dbReference type="ARBA" id="ARBA00023163"/>
    </source>
</evidence>
<dbReference type="Pfam" id="PF14520">
    <property type="entry name" value="HHH_5"/>
    <property type="match status" value="1"/>
</dbReference>
<dbReference type="AlphaFoldDB" id="B6IVF4"/>
<dbReference type="GO" id="GO:0003700">
    <property type="term" value="F:DNA-binding transcription factor activity"/>
    <property type="evidence" value="ECO:0007669"/>
    <property type="project" value="InterPro"/>
</dbReference>
<keyword evidence="8" id="KW-0175">Coiled coil</keyword>
<proteinExistence type="inferred from homology"/>
<dbReference type="InterPro" id="IPR036555">
    <property type="entry name" value="NusA_N_sf"/>
</dbReference>
<sequence>MELLQVADAVAREKNIDKEHVLEAMEEAIKKAGRSKYGHEHDIRARIDRKTGEIQLTRYLEVVETVENEALQIDLAKAKRKNPAAKVGDFIVDPLPPIDFGRIAAQTAKQVIVQKVREAERERQFNEYKDRMGEIVNGLVKRVEYGNVTVDLGRAEGVLRRDESLPREHFKTGDRVRAYIYDVRREQRGPQIFLSRTHPMFMAGLFKQEVPEIYDGIIEIKAVARDPGSRAKIAVISKDSSIDPVGACVGMRGSRVQAVVGELQGEKIDIIPWNRDPATFVVNALAPAEVAKVVLDEENGKIEVVVPDDQLSLAIGRRGQNVRLASMLTGWDIDIMTEKEESDRRQEEFRTRSQLFMEALDVDDVIAHLLVAEGFTSVEEIAFVDLDELTAIDAFDEDVAAELQNRAQAFLEEQNARLEEKRRALGVDDDVAAVEALTPAMLVKLGENGVKTLDDLADLAGDELSEIVGKDALSVDDANAVIMAARAHWFADGEAGAAGQAAGETPAQPQG</sequence>
<protein>
    <recommendedName>
        <fullName evidence="7">Transcription termination/antitermination protein NusA</fullName>
    </recommendedName>
</protein>
<dbReference type="EMBL" id="CP000613">
    <property type="protein sequence ID" value="ACJ00278.1"/>
    <property type="molecule type" value="Genomic_DNA"/>
</dbReference>
<dbReference type="SMART" id="SM00316">
    <property type="entry name" value="S1"/>
    <property type="match status" value="1"/>
</dbReference>
<dbReference type="PROSITE" id="PS50084">
    <property type="entry name" value="KH_TYPE_1"/>
    <property type="match status" value="1"/>
</dbReference>
<feature type="domain" description="S1 motif" evidence="9">
    <location>
        <begin position="133"/>
        <end position="197"/>
    </location>
</feature>
<dbReference type="Gene3D" id="2.40.50.140">
    <property type="entry name" value="Nucleic acid-binding proteins"/>
    <property type="match status" value="1"/>
</dbReference>
<evidence type="ECO:0000256" key="2">
    <source>
        <dbReference type="ARBA" id="ARBA00022490"/>
    </source>
</evidence>
<dbReference type="Pfam" id="PF08529">
    <property type="entry name" value="NusA_N"/>
    <property type="match status" value="1"/>
</dbReference>
<name>B6IVF4_RHOCS</name>
<dbReference type="SUPFAM" id="SSF54814">
    <property type="entry name" value="Prokaryotic type KH domain (KH-domain type II)"/>
    <property type="match status" value="2"/>
</dbReference>
<dbReference type="InterPro" id="IPR009019">
    <property type="entry name" value="KH_sf_prok-type"/>
</dbReference>
<dbReference type="InterPro" id="IPR010213">
    <property type="entry name" value="TF_NusA"/>
</dbReference>
<dbReference type="Pfam" id="PF13184">
    <property type="entry name" value="KH_NusA_1st"/>
    <property type="match status" value="1"/>
</dbReference>
<feature type="coiled-coil region" evidence="8">
    <location>
        <begin position="401"/>
        <end position="428"/>
    </location>
</feature>
<comment type="subcellular location">
    <subcellularLocation>
        <location evidence="7">Cytoplasm</location>
    </subcellularLocation>
</comment>
<accession>B6IVF4</accession>
<dbReference type="SMART" id="SM00322">
    <property type="entry name" value="KH"/>
    <property type="match status" value="2"/>
</dbReference>
<keyword evidence="1 7" id="KW-0806">Transcription termination</keyword>
<dbReference type="Gene3D" id="3.30.300.20">
    <property type="match status" value="2"/>
</dbReference>
<dbReference type="eggNOG" id="COG0195">
    <property type="taxonomic scope" value="Bacteria"/>
</dbReference>
<dbReference type="RefSeq" id="WP_012568058.1">
    <property type="nucleotide sequence ID" value="NC_011420.2"/>
</dbReference>
<dbReference type="SUPFAM" id="SSF50249">
    <property type="entry name" value="Nucleic acid-binding proteins"/>
    <property type="match status" value="1"/>
</dbReference>
<comment type="similarity">
    <text evidence="7">Belongs to the NusA family.</text>
</comment>
<dbReference type="Gene3D" id="1.10.150.20">
    <property type="entry name" value="5' to 3' exonuclease, C-terminal subdomain"/>
    <property type="match status" value="2"/>
</dbReference>
<dbReference type="InterPro" id="IPR013735">
    <property type="entry name" value="TF_NusA_N"/>
</dbReference>
<evidence type="ECO:0000313" key="10">
    <source>
        <dbReference type="EMBL" id="ACJ00278.1"/>
    </source>
</evidence>
<keyword evidence="5 7" id="KW-0805">Transcription regulation</keyword>
<dbReference type="GO" id="GO:0006353">
    <property type="term" value="P:DNA-templated transcription termination"/>
    <property type="evidence" value="ECO:0007669"/>
    <property type="project" value="UniProtKB-UniRule"/>
</dbReference>
<evidence type="ECO:0000259" key="9">
    <source>
        <dbReference type="PROSITE" id="PS50126"/>
    </source>
</evidence>
<dbReference type="OrthoDB" id="9807233at2"/>
<keyword evidence="3 7" id="KW-0889">Transcription antitermination</keyword>
<dbReference type="CDD" id="cd02134">
    <property type="entry name" value="KH-II_NusA_rpt1"/>
    <property type="match status" value="1"/>
</dbReference>
<dbReference type="PANTHER" id="PTHR22648">
    <property type="entry name" value="TRANSCRIPTION TERMINATION FACTOR NUSA"/>
    <property type="match status" value="1"/>
</dbReference>
<dbReference type="InterPro" id="IPR025249">
    <property type="entry name" value="TF_NusA_KH_1st"/>
</dbReference>
<dbReference type="InterPro" id="IPR015946">
    <property type="entry name" value="KH_dom-like_a/b"/>
</dbReference>
<dbReference type="SUPFAM" id="SSF69705">
    <property type="entry name" value="Transcription factor NusA, N-terminal domain"/>
    <property type="match status" value="1"/>
</dbReference>
<keyword evidence="2 7" id="KW-0963">Cytoplasm</keyword>
<dbReference type="Proteomes" id="UP000001591">
    <property type="component" value="Chromosome"/>
</dbReference>
<dbReference type="CDD" id="cd04455">
    <property type="entry name" value="S1_NusA"/>
    <property type="match status" value="1"/>
</dbReference>
<dbReference type="HAMAP" id="MF_00945_B">
    <property type="entry name" value="NusA_B"/>
    <property type="match status" value="1"/>
</dbReference>
<organism evidence="10 11">
    <name type="scientific">Rhodospirillum centenum (strain ATCC 51521 / SW)</name>
    <dbReference type="NCBI Taxonomy" id="414684"/>
    <lineage>
        <taxon>Bacteria</taxon>
        <taxon>Pseudomonadati</taxon>
        <taxon>Pseudomonadota</taxon>
        <taxon>Alphaproteobacteria</taxon>
        <taxon>Rhodospirillales</taxon>
        <taxon>Rhodospirillaceae</taxon>
        <taxon>Rhodospirillum</taxon>
    </lineage>
</organism>
<dbReference type="GO" id="GO:0000166">
    <property type="term" value="F:nucleotide binding"/>
    <property type="evidence" value="ECO:0007669"/>
    <property type="project" value="InterPro"/>
</dbReference>
<dbReference type="InterPro" id="IPR058582">
    <property type="entry name" value="KH_NusA_2nd"/>
</dbReference>
<dbReference type="CDD" id="cd22529">
    <property type="entry name" value="KH-II_NusA_rpt2"/>
    <property type="match status" value="1"/>
</dbReference>
<dbReference type="GO" id="GO:0005829">
    <property type="term" value="C:cytosol"/>
    <property type="evidence" value="ECO:0007669"/>
    <property type="project" value="TreeGrafter"/>
</dbReference>
<keyword evidence="10" id="KW-0251">Elongation factor</keyword>
<comment type="subunit">
    <text evidence="7">Monomer. Binds directly to the core enzyme of the DNA-dependent RNA polymerase and to nascent RNA.</text>
</comment>
<dbReference type="KEGG" id="rce:RC1_2910"/>
<dbReference type="GO" id="GO:0031564">
    <property type="term" value="P:transcription antitermination"/>
    <property type="evidence" value="ECO:0007669"/>
    <property type="project" value="UniProtKB-UniRule"/>
</dbReference>
<comment type="function">
    <text evidence="7">Participates in both transcription termination and antitermination.</text>
</comment>
<dbReference type="FunFam" id="3.30.300.20:FF:000005">
    <property type="entry name" value="Transcription termination/antitermination protein NusA"/>
    <property type="match status" value="1"/>
</dbReference>
<dbReference type="InterPro" id="IPR010995">
    <property type="entry name" value="DNA_repair_Rad51/TF_NusA_a-hlx"/>
</dbReference>
<dbReference type="SUPFAM" id="SSF47794">
    <property type="entry name" value="Rad51 N-terminal domain-like"/>
    <property type="match status" value="2"/>
</dbReference>
<evidence type="ECO:0000256" key="3">
    <source>
        <dbReference type="ARBA" id="ARBA00022814"/>
    </source>
</evidence>
<dbReference type="InterPro" id="IPR030842">
    <property type="entry name" value="TF_NusA_bacterial"/>
</dbReference>
<dbReference type="STRING" id="414684.RC1_2910"/>
<dbReference type="PANTHER" id="PTHR22648:SF0">
    <property type="entry name" value="TRANSCRIPTION TERMINATION_ANTITERMINATION PROTEIN NUSA"/>
    <property type="match status" value="1"/>
</dbReference>
<dbReference type="GO" id="GO:0003746">
    <property type="term" value="F:translation elongation factor activity"/>
    <property type="evidence" value="ECO:0007669"/>
    <property type="project" value="UniProtKB-KW"/>
</dbReference>
<evidence type="ECO:0000256" key="5">
    <source>
        <dbReference type="ARBA" id="ARBA00023015"/>
    </source>
</evidence>
<evidence type="ECO:0000256" key="4">
    <source>
        <dbReference type="ARBA" id="ARBA00022884"/>
    </source>
</evidence>
<dbReference type="Pfam" id="PF00575">
    <property type="entry name" value="S1"/>
    <property type="match status" value="1"/>
</dbReference>
<evidence type="ECO:0000256" key="1">
    <source>
        <dbReference type="ARBA" id="ARBA00022472"/>
    </source>
</evidence>
<keyword evidence="10" id="KW-0648">Protein biosynthesis</keyword>
<dbReference type="GO" id="GO:0003723">
    <property type="term" value="F:RNA binding"/>
    <property type="evidence" value="ECO:0007669"/>
    <property type="project" value="UniProtKB-UniRule"/>
</dbReference>
<dbReference type="FunFam" id="3.30.300.20:FF:000002">
    <property type="entry name" value="Transcription termination/antitermination protein NusA"/>
    <property type="match status" value="1"/>
</dbReference>
<dbReference type="HOGENOM" id="CLU_029242_1_2_5"/>
<keyword evidence="6 7" id="KW-0804">Transcription</keyword>
<evidence type="ECO:0000256" key="8">
    <source>
        <dbReference type="SAM" id="Coils"/>
    </source>
</evidence>
<dbReference type="Pfam" id="PF26594">
    <property type="entry name" value="KH_NusA_2nd"/>
    <property type="match status" value="1"/>
</dbReference>
<dbReference type="InterPro" id="IPR012340">
    <property type="entry name" value="NA-bd_OB-fold"/>
</dbReference>
<evidence type="ECO:0000256" key="7">
    <source>
        <dbReference type="HAMAP-Rule" id="MF_00945"/>
    </source>
</evidence>
<keyword evidence="11" id="KW-1185">Reference proteome</keyword>
<dbReference type="InterPro" id="IPR004087">
    <property type="entry name" value="KH_dom"/>
</dbReference>
<reference evidence="10 11" key="1">
    <citation type="journal article" date="2010" name="BMC Genomics">
        <title>Metabolic flexibility revealed in the genome of the cyst-forming alpha-1 proteobacterium Rhodospirillum centenum.</title>
        <authorList>
            <person name="Lu Y.K."/>
            <person name="Marden J."/>
            <person name="Han M."/>
            <person name="Swingley W.D."/>
            <person name="Mastrian S.D."/>
            <person name="Chowdhury S.R."/>
            <person name="Hao J."/>
            <person name="Helmy T."/>
            <person name="Kim S."/>
            <person name="Kurdoglu A.A."/>
            <person name="Matthies H.J."/>
            <person name="Rollo D."/>
            <person name="Stothard P."/>
            <person name="Blankenship R.E."/>
            <person name="Bauer C.E."/>
            <person name="Touchman J.W."/>
        </authorList>
    </citation>
    <scope>NUCLEOTIDE SEQUENCE [LARGE SCALE GENOMIC DNA]</scope>
    <source>
        <strain evidence="11">ATCC 51521 / SW</strain>
    </source>
</reference>
<dbReference type="Gene3D" id="3.30.1480.10">
    <property type="entry name" value="NusA, N-terminal domain"/>
    <property type="match status" value="1"/>
</dbReference>
<gene>
    <name evidence="7 10" type="primary">nusA</name>
    <name evidence="10" type="ordered locus">RC1_2910</name>
</gene>
<dbReference type="InterPro" id="IPR003029">
    <property type="entry name" value="S1_domain"/>
</dbReference>
<evidence type="ECO:0000313" key="11">
    <source>
        <dbReference type="Proteomes" id="UP000001591"/>
    </source>
</evidence>
<dbReference type="NCBIfam" id="TIGR01954">
    <property type="entry name" value="nusA_Cterm_rpt"/>
    <property type="match status" value="1"/>
</dbReference>
<dbReference type="InterPro" id="IPR010214">
    <property type="entry name" value="Tscrpt_termin_fac_NusA_C_rpt"/>
</dbReference>
<keyword evidence="4 7" id="KW-0694">RNA-binding</keyword>